<sequence>MKKNLMKMDLQTFAVPKFTPDHAKLYEQMDGTIPDKYNELILKEVMENSKMMQLAKYEEMDGKEKEFQYFAEGPGAYWVGEAEKIKTSTAKWLTVKMVAKKAAVIVLASREYLQYERSTFFDEMRPKIAEAIYKKIDAATILNQENPFPQSIDQSAVSAGHVLETDLTYDAVIELQDLLEEEDFEPNAFISTRKNRKTLREASKVIGNQTELIYDRNNNTLDGLPVVDLKAQEKGTLYTGDFDHMFYGIPYNLSYKISEEAQLSTIVDENEDPINLFEREMMAMRVTMDIGFMLVKDGAFAKIKSKEIPEG</sequence>
<gene>
    <name evidence="3" type="ORF">GCM10011573_00590</name>
</gene>
<dbReference type="InterPro" id="IPR054612">
    <property type="entry name" value="Phage_capsid-like_C"/>
</dbReference>
<dbReference type="EMBL" id="BMKI01000001">
    <property type="protein sequence ID" value="GGC74935.1"/>
    <property type="molecule type" value="Genomic_DNA"/>
</dbReference>
<accession>A0ABQ1NFP2</accession>
<feature type="domain" description="Phage capsid-like C-terminal" evidence="2">
    <location>
        <begin position="32"/>
        <end position="304"/>
    </location>
</feature>
<protein>
    <submittedName>
        <fullName evidence="3">Major capsid protein</fullName>
    </submittedName>
</protein>
<dbReference type="NCBIfam" id="TIGR01554">
    <property type="entry name" value="major_cap_HK97"/>
    <property type="match status" value="1"/>
</dbReference>
<dbReference type="Proteomes" id="UP000630615">
    <property type="component" value="Unassembled WGS sequence"/>
</dbReference>
<dbReference type="Pfam" id="PF05065">
    <property type="entry name" value="Phage_capsid"/>
    <property type="match status" value="1"/>
</dbReference>
<dbReference type="SUPFAM" id="SSF56563">
    <property type="entry name" value="Major capsid protein gp5"/>
    <property type="match status" value="1"/>
</dbReference>
<dbReference type="Gene3D" id="3.30.2400.10">
    <property type="entry name" value="Major capsid protein gp5"/>
    <property type="match status" value="1"/>
</dbReference>
<name>A0ABQ1NFP2_9ENTE</name>
<evidence type="ECO:0000313" key="4">
    <source>
        <dbReference type="Proteomes" id="UP000630615"/>
    </source>
</evidence>
<evidence type="ECO:0000256" key="1">
    <source>
        <dbReference type="ARBA" id="ARBA00004328"/>
    </source>
</evidence>
<dbReference type="RefSeq" id="WP_088271414.1">
    <property type="nucleotide sequence ID" value="NZ_BMKI01000001.1"/>
</dbReference>
<comment type="subcellular location">
    <subcellularLocation>
        <location evidence="1">Virion</location>
    </subcellularLocation>
</comment>
<dbReference type="InterPro" id="IPR024455">
    <property type="entry name" value="Phage_capsid"/>
</dbReference>
<evidence type="ECO:0000259" key="2">
    <source>
        <dbReference type="Pfam" id="PF05065"/>
    </source>
</evidence>
<evidence type="ECO:0000313" key="3">
    <source>
        <dbReference type="EMBL" id="GGC74935.1"/>
    </source>
</evidence>
<comment type="caution">
    <text evidence="3">The sequence shown here is derived from an EMBL/GenBank/DDBJ whole genome shotgun (WGS) entry which is preliminary data.</text>
</comment>
<dbReference type="Gene3D" id="3.30.2320.10">
    <property type="entry name" value="hypothetical protein PF0899 domain"/>
    <property type="match status" value="1"/>
</dbReference>
<keyword evidence="4" id="KW-1185">Reference proteome</keyword>
<reference evidence="4" key="1">
    <citation type="journal article" date="2019" name="Int. J. Syst. Evol. Microbiol.">
        <title>The Global Catalogue of Microorganisms (GCM) 10K type strain sequencing project: providing services to taxonomists for standard genome sequencing and annotation.</title>
        <authorList>
            <consortium name="The Broad Institute Genomics Platform"/>
            <consortium name="The Broad Institute Genome Sequencing Center for Infectious Disease"/>
            <person name="Wu L."/>
            <person name="Ma J."/>
        </authorList>
    </citation>
    <scope>NUCLEOTIDE SEQUENCE [LARGE SCALE GENOMIC DNA]</scope>
    <source>
        <strain evidence="4">CGMCC 1.15942</strain>
    </source>
</reference>
<proteinExistence type="predicted"/>
<organism evidence="3 4">
    <name type="scientific">Enterococcus wangshanyuanii</name>
    <dbReference type="NCBI Taxonomy" id="2005703"/>
    <lineage>
        <taxon>Bacteria</taxon>
        <taxon>Bacillati</taxon>
        <taxon>Bacillota</taxon>
        <taxon>Bacilli</taxon>
        <taxon>Lactobacillales</taxon>
        <taxon>Enterococcaceae</taxon>
        <taxon>Enterococcus</taxon>
    </lineage>
</organism>